<evidence type="ECO:0000256" key="3">
    <source>
        <dbReference type="PROSITE-ProRule" id="PRU00464"/>
    </source>
</evidence>
<feature type="domain" description="HIT" evidence="4">
    <location>
        <begin position="6"/>
        <end position="114"/>
    </location>
</feature>
<dbReference type="PRINTS" id="PR00332">
    <property type="entry name" value="HISTRIAD"/>
</dbReference>
<dbReference type="AlphaFoldDB" id="A0A2T0AW23"/>
<dbReference type="PROSITE" id="PS00892">
    <property type="entry name" value="HIT_1"/>
    <property type="match status" value="1"/>
</dbReference>
<dbReference type="PROSITE" id="PS51084">
    <property type="entry name" value="HIT_2"/>
    <property type="match status" value="1"/>
</dbReference>
<keyword evidence="5" id="KW-0378">Hydrolase</keyword>
<dbReference type="EC" id="3.-.-.-" evidence="5"/>
<dbReference type="Gene3D" id="3.30.428.10">
    <property type="entry name" value="HIT-like"/>
    <property type="match status" value="1"/>
</dbReference>
<accession>A0A2T0AW23</accession>
<proteinExistence type="predicted"/>
<dbReference type="Pfam" id="PF01230">
    <property type="entry name" value="HIT"/>
    <property type="match status" value="1"/>
</dbReference>
<gene>
    <name evidence="5" type="ORF">MOHU_04280</name>
</gene>
<dbReference type="EMBL" id="PVXM01000006">
    <property type="protein sequence ID" value="PRR74928.1"/>
    <property type="molecule type" value="Genomic_DNA"/>
</dbReference>
<evidence type="ECO:0000256" key="2">
    <source>
        <dbReference type="PIRSR" id="PIRSR601310-3"/>
    </source>
</evidence>
<name>A0A2T0AW23_9FIRM</name>
<dbReference type="OrthoDB" id="9784774at2"/>
<protein>
    <submittedName>
        <fullName evidence="5">HIT-like protein</fullName>
        <ecNumber evidence="5">3.-.-.-</ecNumber>
    </submittedName>
</protein>
<dbReference type="InterPro" id="IPR001310">
    <property type="entry name" value="Histidine_triad_HIT"/>
</dbReference>
<dbReference type="InterPro" id="IPR011146">
    <property type="entry name" value="HIT-like"/>
</dbReference>
<dbReference type="PANTHER" id="PTHR23089">
    <property type="entry name" value="HISTIDINE TRIAD HIT PROTEIN"/>
    <property type="match status" value="1"/>
</dbReference>
<dbReference type="GO" id="GO:0016787">
    <property type="term" value="F:hydrolase activity"/>
    <property type="evidence" value="ECO:0007669"/>
    <property type="project" value="UniProtKB-KW"/>
</dbReference>
<feature type="active site" description="Tele-AMP-histidine intermediate" evidence="1">
    <location>
        <position position="101"/>
    </location>
</feature>
<dbReference type="RefSeq" id="WP_106004465.1">
    <property type="nucleotide sequence ID" value="NZ_CP136418.1"/>
</dbReference>
<evidence type="ECO:0000313" key="5">
    <source>
        <dbReference type="EMBL" id="PRR74928.1"/>
    </source>
</evidence>
<feature type="short sequence motif" description="Histidine triad motif" evidence="2 3">
    <location>
        <begin position="99"/>
        <end position="103"/>
    </location>
</feature>
<comment type="caution">
    <text evidence="5">The sequence shown here is derived from an EMBL/GenBank/DDBJ whole genome shotgun (WGS) entry which is preliminary data.</text>
</comment>
<dbReference type="SUPFAM" id="SSF54197">
    <property type="entry name" value="HIT-like"/>
    <property type="match status" value="1"/>
</dbReference>
<dbReference type="InterPro" id="IPR036265">
    <property type="entry name" value="HIT-like_sf"/>
</dbReference>
<keyword evidence="6" id="KW-1185">Reference proteome</keyword>
<dbReference type="CDD" id="cd01276">
    <property type="entry name" value="PKCI_related"/>
    <property type="match status" value="1"/>
</dbReference>
<dbReference type="InterPro" id="IPR019808">
    <property type="entry name" value="Histidine_triad_CS"/>
</dbReference>
<reference evidence="5 6" key="1">
    <citation type="submission" date="2018-03" db="EMBL/GenBank/DDBJ databases">
        <title>Genome sequence of Moorella humiferrea DSM 23265.</title>
        <authorList>
            <person name="Poehlein A."/>
            <person name="Daniel R."/>
        </authorList>
    </citation>
    <scope>NUCLEOTIDE SEQUENCE [LARGE SCALE GENOMIC DNA]</scope>
    <source>
        <strain evidence="5 6">DSM 23265</strain>
    </source>
</reference>
<evidence type="ECO:0000256" key="1">
    <source>
        <dbReference type="PIRSR" id="PIRSR601310-1"/>
    </source>
</evidence>
<evidence type="ECO:0000313" key="6">
    <source>
        <dbReference type="Proteomes" id="UP000238415"/>
    </source>
</evidence>
<evidence type="ECO:0000259" key="4">
    <source>
        <dbReference type="PROSITE" id="PS51084"/>
    </source>
</evidence>
<dbReference type="Proteomes" id="UP000238415">
    <property type="component" value="Unassembled WGS sequence"/>
</dbReference>
<sequence>MAADCIFCKIAAGELPSEIVYSDDQVVAFKDIRPVAPVHILIIPRKHIPDLTAITEEDRELLGHIHLVAVEIARQMGLSERGFRIVNNCKEEGGQVVYHLHFHLLGGRQLRILG</sequence>
<organism evidence="5 6">
    <name type="scientific">Neomoorella humiferrea</name>
    <dbReference type="NCBI Taxonomy" id="676965"/>
    <lineage>
        <taxon>Bacteria</taxon>
        <taxon>Bacillati</taxon>
        <taxon>Bacillota</taxon>
        <taxon>Clostridia</taxon>
        <taxon>Neomoorellales</taxon>
        <taxon>Neomoorellaceae</taxon>
        <taxon>Neomoorella</taxon>
    </lineage>
</organism>